<dbReference type="InterPro" id="IPR011032">
    <property type="entry name" value="GroES-like_sf"/>
</dbReference>
<evidence type="ECO:0000256" key="1">
    <source>
        <dbReference type="ARBA" id="ARBA00001947"/>
    </source>
</evidence>
<dbReference type="SUPFAM" id="SSF50129">
    <property type="entry name" value="GroES-like"/>
    <property type="match status" value="1"/>
</dbReference>
<dbReference type="InterPro" id="IPR013154">
    <property type="entry name" value="ADH-like_N"/>
</dbReference>
<evidence type="ECO:0000256" key="2">
    <source>
        <dbReference type="ARBA" id="ARBA00008072"/>
    </source>
</evidence>
<accession>A0ABQ0B425</accession>
<comment type="caution">
    <text evidence="9">The sequence shown here is derived from an EMBL/GenBank/DDBJ whole genome shotgun (WGS) entry which is preliminary data.</text>
</comment>
<evidence type="ECO:0000256" key="4">
    <source>
        <dbReference type="ARBA" id="ARBA00022833"/>
    </source>
</evidence>
<organism evidence="9 10">
    <name type="scientific">Blautia hominis</name>
    <dbReference type="NCBI Taxonomy" id="2025493"/>
    <lineage>
        <taxon>Bacteria</taxon>
        <taxon>Bacillati</taxon>
        <taxon>Bacillota</taxon>
        <taxon>Clostridia</taxon>
        <taxon>Lachnospirales</taxon>
        <taxon>Lachnospiraceae</taxon>
        <taxon>Blautia</taxon>
    </lineage>
</organism>
<comment type="cofactor">
    <cofactor evidence="1 6">
        <name>Zn(2+)</name>
        <dbReference type="ChEBI" id="CHEBI:29105"/>
    </cofactor>
</comment>
<evidence type="ECO:0000256" key="5">
    <source>
        <dbReference type="ARBA" id="ARBA00023002"/>
    </source>
</evidence>
<dbReference type="Proteomes" id="UP001600943">
    <property type="component" value="Unassembled WGS sequence"/>
</dbReference>
<dbReference type="Pfam" id="PF08240">
    <property type="entry name" value="ADH_N"/>
    <property type="match status" value="1"/>
</dbReference>
<gene>
    <name evidence="9" type="ORF">K040078D81_03130</name>
</gene>
<dbReference type="PANTHER" id="PTHR42813">
    <property type="entry name" value="ZINC-TYPE ALCOHOL DEHYDROGENASE-LIKE"/>
    <property type="match status" value="1"/>
</dbReference>
<keyword evidence="5" id="KW-0560">Oxidoreductase</keyword>
<dbReference type="Gene3D" id="3.40.50.720">
    <property type="entry name" value="NAD(P)-binding Rossmann-like Domain"/>
    <property type="match status" value="1"/>
</dbReference>
<dbReference type="InterPro" id="IPR036291">
    <property type="entry name" value="NAD(P)-bd_dom_sf"/>
</dbReference>
<keyword evidence="10" id="KW-1185">Reference proteome</keyword>
<dbReference type="CDD" id="cd05278">
    <property type="entry name" value="FDH_like"/>
    <property type="match status" value="1"/>
</dbReference>
<dbReference type="InterPro" id="IPR013149">
    <property type="entry name" value="ADH-like_C"/>
</dbReference>
<proteinExistence type="inferred from homology"/>
<dbReference type="SUPFAM" id="SSF51735">
    <property type="entry name" value="NAD(P)-binding Rossmann-fold domains"/>
    <property type="match status" value="1"/>
</dbReference>
<feature type="domain" description="Alcohol dehydrogenase-like C-terminal" evidence="7">
    <location>
        <begin position="183"/>
        <end position="312"/>
    </location>
</feature>
<comment type="similarity">
    <text evidence="2 6">Belongs to the zinc-containing alcohol dehydrogenase family.</text>
</comment>
<evidence type="ECO:0000256" key="3">
    <source>
        <dbReference type="ARBA" id="ARBA00022723"/>
    </source>
</evidence>
<protein>
    <submittedName>
        <fullName evidence="9">Alcohol dehydrogenase</fullName>
    </submittedName>
</protein>
<reference evidence="9 10" key="1">
    <citation type="submission" date="2024-04" db="EMBL/GenBank/DDBJ databases">
        <title>Defined microbial consortia suppress multidrug-resistant proinflammatory Enterobacteriaceae via ecological control.</title>
        <authorList>
            <person name="Furuichi M."/>
            <person name="Kawaguchi T."/>
            <person name="Pust M."/>
            <person name="Yasuma K."/>
            <person name="Plichta D."/>
            <person name="Hasegawa N."/>
            <person name="Ohya T."/>
            <person name="Bhattarai S."/>
            <person name="Sasajima S."/>
            <person name="Aoto Y."/>
            <person name="Tuganbaev T."/>
            <person name="Yaginuma M."/>
            <person name="Ueda M."/>
            <person name="Okahashi N."/>
            <person name="Amafuji K."/>
            <person name="Kiridooshi Y."/>
            <person name="Sugita K."/>
            <person name="Strazar M."/>
            <person name="Skelly A."/>
            <person name="Suda W."/>
            <person name="Hattori M."/>
            <person name="Nakamoto N."/>
            <person name="Caballero S."/>
            <person name="Norman J."/>
            <person name="Olle B."/>
            <person name="Tanoue T."/>
            <person name="Arita M."/>
            <person name="Bucci V."/>
            <person name="Atarashi K."/>
            <person name="Xavier R."/>
            <person name="Honda K."/>
        </authorList>
    </citation>
    <scope>NUCLEOTIDE SEQUENCE [LARGE SCALE GENOMIC DNA]</scope>
    <source>
        <strain evidence="10">k04-0078-D8-1</strain>
    </source>
</reference>
<evidence type="ECO:0000259" key="7">
    <source>
        <dbReference type="Pfam" id="PF00107"/>
    </source>
</evidence>
<evidence type="ECO:0000313" key="10">
    <source>
        <dbReference type="Proteomes" id="UP001600943"/>
    </source>
</evidence>
<name>A0ABQ0B425_9FIRM</name>
<dbReference type="PANTHER" id="PTHR42813:SF4">
    <property type="entry name" value="NADP-DEPENDENT ISOPROPANOL DEHYDROGENASE"/>
    <property type="match status" value="1"/>
</dbReference>
<dbReference type="Pfam" id="PF00107">
    <property type="entry name" value="ADH_zinc_N"/>
    <property type="match status" value="1"/>
</dbReference>
<dbReference type="PROSITE" id="PS00059">
    <property type="entry name" value="ADH_ZINC"/>
    <property type="match status" value="1"/>
</dbReference>
<dbReference type="EMBL" id="BAABYW010000001">
    <property type="protein sequence ID" value="GAA6406196.1"/>
    <property type="molecule type" value="Genomic_DNA"/>
</dbReference>
<feature type="domain" description="Alcohol dehydrogenase-like N-terminal" evidence="8">
    <location>
        <begin position="31"/>
        <end position="144"/>
    </location>
</feature>
<sequence length="369" mass="39845">MQKNKMRAVVYQGKGNIALEERDIPVIRNAADAIVKVTLTTICSSDIHIKHGAVPRAVPGTILGHEFVGQVVETGSAVKKVRPGDRVAVNVETFCGECFFCRRGFVNNCEDENGGWALGCRIDGGQAEYCRIPYADNGLTKIPDHVTDEEALFTGDILSTGYWAAKLGGLKPADTVAILGAGPTGLCTMMCARLYSPAKIIAIDVDADRLELAKRQGLADAVVCPMPERCRCGAEDYADVAGKVQEYVVGRVLSESHGRGADVVFEAAGGADTFETAWKIARPNASVVIVAMYEEEQVLPLPRMYGKNLTFKTGGVDGCYCEEIMELLSAKKLDTSCLTTHRTNLDGILKAYEIFEGRQDGVIKFAVKP</sequence>
<evidence type="ECO:0000259" key="8">
    <source>
        <dbReference type="Pfam" id="PF08240"/>
    </source>
</evidence>
<keyword evidence="4 6" id="KW-0862">Zinc</keyword>
<evidence type="ECO:0000313" key="9">
    <source>
        <dbReference type="EMBL" id="GAA6406196.1"/>
    </source>
</evidence>
<keyword evidence="3 6" id="KW-0479">Metal-binding</keyword>
<evidence type="ECO:0000256" key="6">
    <source>
        <dbReference type="RuleBase" id="RU361277"/>
    </source>
</evidence>
<dbReference type="Gene3D" id="3.90.180.10">
    <property type="entry name" value="Medium-chain alcohol dehydrogenases, catalytic domain"/>
    <property type="match status" value="1"/>
</dbReference>
<dbReference type="InterPro" id="IPR002328">
    <property type="entry name" value="ADH_Zn_CS"/>
</dbReference>